<dbReference type="InterPro" id="IPR050742">
    <property type="entry name" value="Helicase_Restrict-Modif_Enz"/>
</dbReference>
<dbReference type="PANTHER" id="PTHR47396">
    <property type="entry name" value="TYPE I RESTRICTION ENZYME ECOKI R PROTEIN"/>
    <property type="match status" value="1"/>
</dbReference>
<evidence type="ECO:0000313" key="2">
    <source>
        <dbReference type="EMBL" id="EKE72773.1"/>
    </source>
</evidence>
<name>K2JCK9_9RHOB</name>
<protein>
    <submittedName>
        <fullName evidence="2">Type III restriction protein res subunit</fullName>
    </submittedName>
</protein>
<dbReference type="Gene3D" id="3.40.50.300">
    <property type="entry name" value="P-loop containing nucleotide triphosphate hydrolases"/>
    <property type="match status" value="1"/>
</dbReference>
<comment type="caution">
    <text evidence="2">The sequence shown here is derived from an EMBL/GenBank/DDBJ whole genome shotgun (WGS) entry which is preliminary data.</text>
</comment>
<evidence type="ECO:0000313" key="3">
    <source>
        <dbReference type="Proteomes" id="UP000006762"/>
    </source>
</evidence>
<dbReference type="AlphaFoldDB" id="K2JCK9"/>
<dbReference type="InterPro" id="IPR006935">
    <property type="entry name" value="Helicase/UvrB_N"/>
</dbReference>
<dbReference type="GO" id="GO:0003677">
    <property type="term" value="F:DNA binding"/>
    <property type="evidence" value="ECO:0007669"/>
    <property type="project" value="InterPro"/>
</dbReference>
<sequence length="885" mass="99918">MKLKKYQQQTIDTLATYFKEARVRGPKVAFEAITTEEEQAKRLRGRGGVYRPIKGLEAVPYVCLRLPTGGGKTLLAAHSIGLARDYWLEREYPVAVWLVPSDTIRRQTVEALKDTRHAYRRALDDTFEGRVRVFDIADFTQVTPQDLRAQLCVFVGTIQTLKVSNTNGRKVYQDNEFLEPHFSTVSPNTPGLERNEEGSRKGEIRYSFANLLHLHRPLVIVDEAHSAVTSLSFEMQQRINPSAIVEFTATPKDRSNILHSVTAQELKDEQMIKMPVVLEEHTSWQSAVNGAILKRAELAEIAATDTENYIRPIVLFQAQNKDQEVTVDVLRDHLVEVKGIPPEQIAVVTGNQRELDGIDLKDPACPIEYVVTVQALKEGWDCSFAYVFCSVANISSAGAAEQLLGRVLRMPYAKKRTAAALNKSYACLNSPAFQDAVRGLVDRLVDMGFEESEVQDNIEHAQPELLDGMFGRQTKPRPSFSVSLPAPVEELKGIELAAPNKVKVAPDDEGMARVSVTDFPTPIEEKAIFAQMPEKHHGAFKEGLERFKEENKLLASPAQRGEVFVAPRLMAHVQGDLLFADNERFFEYHEWALKDHSHQLSEREFSVRQVADTFEIDLDGDKLKVEYSDQSEQLMLDIGVDGWTERGLVLWLDRKVRDRFIGQGELVSWLTAVVSHLINTRKIPLAALMRCQFVLARCLQKKLETIYDQERSKSFQMNLFAPEAQPELSFENGFRFFDGMFAGVRMYRGRQSFPKHFTGSNQIPAFDGKGDDGGDGEEFRCAVALDSLPQVKHWIRNVSKHPNAFWLPLSGGKFYPDFVAELVDGRTFVVEYKGDHLKNDPEQIAKVTIGELWQRQSGGKAVFRQVVKEDDNMDMRAQMIEAIGG</sequence>
<dbReference type="STRING" id="1208323.B30_07316"/>
<dbReference type="GO" id="GO:0005829">
    <property type="term" value="C:cytosol"/>
    <property type="evidence" value="ECO:0007669"/>
    <property type="project" value="TreeGrafter"/>
</dbReference>
<dbReference type="SUPFAM" id="SSF52540">
    <property type="entry name" value="P-loop containing nucleoside triphosphate hydrolases"/>
    <property type="match status" value="2"/>
</dbReference>
<dbReference type="GO" id="GO:0016787">
    <property type="term" value="F:hydrolase activity"/>
    <property type="evidence" value="ECO:0007669"/>
    <property type="project" value="InterPro"/>
</dbReference>
<keyword evidence="3" id="KW-1185">Reference proteome</keyword>
<dbReference type="RefSeq" id="WP_009571407.1">
    <property type="nucleotide sequence ID" value="NZ_AMRK01000003.1"/>
</dbReference>
<dbReference type="PATRIC" id="fig|1208323.3.peg.1512"/>
<proteinExistence type="predicted"/>
<reference evidence="2 3" key="1">
    <citation type="submission" date="2012-09" db="EMBL/GenBank/DDBJ databases">
        <title>Celeribacter baekdonensis B30 Genome Sequencing.</title>
        <authorList>
            <person name="Wang W."/>
        </authorList>
    </citation>
    <scope>NUCLEOTIDE SEQUENCE [LARGE SCALE GENOMIC DNA]</scope>
    <source>
        <strain evidence="2 3">B30</strain>
    </source>
</reference>
<dbReference type="GO" id="GO:0005524">
    <property type="term" value="F:ATP binding"/>
    <property type="evidence" value="ECO:0007669"/>
    <property type="project" value="InterPro"/>
</dbReference>
<accession>K2JCK9</accession>
<dbReference type="eggNOG" id="COG1061">
    <property type="taxonomic scope" value="Bacteria"/>
</dbReference>
<dbReference type="InterPro" id="IPR027417">
    <property type="entry name" value="P-loop_NTPase"/>
</dbReference>
<dbReference type="Pfam" id="PF04851">
    <property type="entry name" value="ResIII"/>
    <property type="match status" value="1"/>
</dbReference>
<dbReference type="EMBL" id="AMRK01000003">
    <property type="protein sequence ID" value="EKE72773.1"/>
    <property type="molecule type" value="Genomic_DNA"/>
</dbReference>
<organism evidence="2 3">
    <name type="scientific">Celeribacter baekdonensis B30</name>
    <dbReference type="NCBI Taxonomy" id="1208323"/>
    <lineage>
        <taxon>Bacteria</taxon>
        <taxon>Pseudomonadati</taxon>
        <taxon>Pseudomonadota</taxon>
        <taxon>Alphaproteobacteria</taxon>
        <taxon>Rhodobacterales</taxon>
        <taxon>Roseobacteraceae</taxon>
        <taxon>Celeribacter</taxon>
    </lineage>
</organism>
<dbReference type="OrthoDB" id="9804145at2"/>
<feature type="domain" description="Helicase/UvrB N-terminal" evidence="1">
    <location>
        <begin position="1"/>
        <end position="252"/>
    </location>
</feature>
<gene>
    <name evidence="2" type="ORF">B30_07316</name>
</gene>
<evidence type="ECO:0000259" key="1">
    <source>
        <dbReference type="Pfam" id="PF04851"/>
    </source>
</evidence>
<dbReference type="Proteomes" id="UP000006762">
    <property type="component" value="Unassembled WGS sequence"/>
</dbReference>
<dbReference type="PANTHER" id="PTHR47396:SF1">
    <property type="entry name" value="ATP-DEPENDENT HELICASE IRC3-RELATED"/>
    <property type="match status" value="1"/>
</dbReference>